<name>A0A0D6M2D1_9BILA</name>
<organism evidence="1 2">
    <name type="scientific">Ancylostoma ceylanicum</name>
    <dbReference type="NCBI Taxonomy" id="53326"/>
    <lineage>
        <taxon>Eukaryota</taxon>
        <taxon>Metazoa</taxon>
        <taxon>Ecdysozoa</taxon>
        <taxon>Nematoda</taxon>
        <taxon>Chromadorea</taxon>
        <taxon>Rhabditida</taxon>
        <taxon>Rhabditina</taxon>
        <taxon>Rhabditomorpha</taxon>
        <taxon>Strongyloidea</taxon>
        <taxon>Ancylostomatidae</taxon>
        <taxon>Ancylostomatinae</taxon>
        <taxon>Ancylostoma</taxon>
    </lineage>
</organism>
<keyword evidence="2" id="KW-1185">Reference proteome</keyword>
<reference evidence="1 2" key="1">
    <citation type="submission" date="2013-05" db="EMBL/GenBank/DDBJ databases">
        <title>Draft genome of the parasitic nematode Anyclostoma ceylanicum.</title>
        <authorList>
            <person name="Mitreva M."/>
        </authorList>
    </citation>
    <scope>NUCLEOTIDE SEQUENCE [LARGE SCALE GENOMIC DNA]</scope>
</reference>
<protein>
    <recommendedName>
        <fullName evidence="3">MAM domain-containing protein</fullName>
    </recommendedName>
</protein>
<gene>
    <name evidence="1" type="ORF">ANCCEY_03244</name>
</gene>
<proteinExistence type="predicted"/>
<dbReference type="EMBL" id="KE124831">
    <property type="protein sequence ID" value="EPB77653.1"/>
    <property type="molecule type" value="Genomic_DNA"/>
</dbReference>
<evidence type="ECO:0008006" key="3">
    <source>
        <dbReference type="Google" id="ProtNLM"/>
    </source>
</evidence>
<sequence length="349" mass="38753">MKGSWGESEGDTIFGKSDRADGYFLIAGVQQKLPPMYSAALVSDPIQCQEGDGVVKMKFWASPGVRIRVCTSWNSTCGLAREGAASPKQKQEENTAAPLLLHEKLPVADAGRERAPSMGKRYIWCSEPIKRNNTKLAKVVIPGTIWYTFEIVVEAYNFTLDAFGKQGGAAVIDDITYNSSAIYECRMIPHYEPPPKLHKKTCTAIKCDFESGACLRDLESTEGTYAYAVGPATSTLTLGPFELSRIFAIDFCYYVASYRGKLAVYITKTGQDERERLYVSDNVHGDKHHWTCDKIYLDNGTYEAVEFSAEGLRNEYSYVGLDQIDVFDPLQGLSACEKKSRESTIPLSL</sequence>
<evidence type="ECO:0000313" key="2">
    <source>
        <dbReference type="Proteomes" id="UP000054495"/>
    </source>
</evidence>
<evidence type="ECO:0000313" key="1">
    <source>
        <dbReference type="EMBL" id="EPB77653.1"/>
    </source>
</evidence>
<dbReference type="Proteomes" id="UP000054495">
    <property type="component" value="Unassembled WGS sequence"/>
</dbReference>
<dbReference type="AlphaFoldDB" id="A0A0D6M2D1"/>
<accession>A0A0D6M2D1</accession>